<evidence type="ECO:0000313" key="1">
    <source>
        <dbReference type="EMBL" id="KAF7547030.1"/>
    </source>
</evidence>
<comment type="caution">
    <text evidence="1">The sequence shown here is derived from an EMBL/GenBank/DDBJ whole genome shotgun (WGS) entry which is preliminary data.</text>
</comment>
<keyword evidence="2" id="KW-1185">Reference proteome</keyword>
<name>A0A9P5H4I4_9HYPO</name>
<gene>
    <name evidence="1" type="ORF">G7Z17_g8010</name>
</gene>
<dbReference type="OrthoDB" id="5058708at2759"/>
<sequence>MSLSTWALPIELIRHVGLLLLPEEPYTTSPISFHSSDFLGNNRALRALTYSCRSTRTILEPLLFRFVLMTDAADITHFFLLLAQNPRLRQFVRHIACISPLDWNGRPGRSESRLRAWKMWETRYGLEMSAKDIVEEAGFELDYGATTNGFSEVVRNMDTGFLLDDLVKFMFGCVLMMAPETETFFFRRWLSYEETNPANVVGNILMEAVSDKGYPVMPKLRVLELGTKHDEPLGDTIEMFFWKPDMWKSLRTLILNDVDFDDQFFQLLVEGSFDFELPVEELYIRSKVPAYPATLSDSVDDTADDTEWDVSFEQILEMLEIDVQPAYQVFCNLRLLDIDFPPSPRRVGSGSRILKVFLAAIGGAPETLRLTCHPFPTRVLETAVQTRLKVLVVKECTDMPEVPSADQMAKAMHTLFYEGEFCLPNLDWVQVNGVRKEKQVFVS</sequence>
<evidence type="ECO:0000313" key="2">
    <source>
        <dbReference type="Proteomes" id="UP000722485"/>
    </source>
</evidence>
<proteinExistence type="predicted"/>
<dbReference type="AlphaFoldDB" id="A0A9P5H4I4"/>
<dbReference type="EMBL" id="JAANBB010000190">
    <property type="protein sequence ID" value="KAF7547030.1"/>
    <property type="molecule type" value="Genomic_DNA"/>
</dbReference>
<accession>A0A9P5H4I4</accession>
<organism evidence="1 2">
    <name type="scientific">Cylindrodendrum hubeiense</name>
    <dbReference type="NCBI Taxonomy" id="595255"/>
    <lineage>
        <taxon>Eukaryota</taxon>
        <taxon>Fungi</taxon>
        <taxon>Dikarya</taxon>
        <taxon>Ascomycota</taxon>
        <taxon>Pezizomycotina</taxon>
        <taxon>Sordariomycetes</taxon>
        <taxon>Hypocreomycetidae</taxon>
        <taxon>Hypocreales</taxon>
        <taxon>Nectriaceae</taxon>
        <taxon>Cylindrodendrum</taxon>
    </lineage>
</organism>
<dbReference type="Proteomes" id="UP000722485">
    <property type="component" value="Unassembled WGS sequence"/>
</dbReference>
<protein>
    <submittedName>
        <fullName evidence="1">Uncharacterized protein</fullName>
    </submittedName>
</protein>
<reference evidence="1" key="1">
    <citation type="submission" date="2020-03" db="EMBL/GenBank/DDBJ databases">
        <title>Draft Genome Sequence of Cylindrodendrum hubeiense.</title>
        <authorList>
            <person name="Buettner E."/>
            <person name="Kellner H."/>
        </authorList>
    </citation>
    <scope>NUCLEOTIDE SEQUENCE</scope>
    <source>
        <strain evidence="1">IHI 201604</strain>
    </source>
</reference>